<keyword evidence="1" id="KW-0175">Coiled coil</keyword>
<protein>
    <submittedName>
        <fullName evidence="2">Uncharacterized protein</fullName>
    </submittedName>
</protein>
<organism evidence="2">
    <name type="scientific">virus sp. ctML55</name>
    <dbReference type="NCBI Taxonomy" id="2827627"/>
    <lineage>
        <taxon>Viruses</taxon>
    </lineage>
</organism>
<evidence type="ECO:0000256" key="1">
    <source>
        <dbReference type="SAM" id="Coils"/>
    </source>
</evidence>
<evidence type="ECO:0000313" key="2">
    <source>
        <dbReference type="EMBL" id="DAE30898.1"/>
    </source>
</evidence>
<feature type="coiled-coil region" evidence="1">
    <location>
        <begin position="5"/>
        <end position="39"/>
    </location>
</feature>
<sequence>MRILLASINATMQALFHENEQLRKELEKLAAENKSLKEK</sequence>
<reference evidence="2" key="1">
    <citation type="journal article" date="2021" name="Proc. Natl. Acad. Sci. U.S.A.">
        <title>A Catalog of Tens of Thousands of Viruses from Human Metagenomes Reveals Hidden Associations with Chronic Diseases.</title>
        <authorList>
            <person name="Tisza M.J."/>
            <person name="Buck C.B."/>
        </authorList>
    </citation>
    <scope>NUCLEOTIDE SEQUENCE</scope>
    <source>
        <strain evidence="2">CtML55</strain>
    </source>
</reference>
<proteinExistence type="predicted"/>
<name>A0A8S5RIF5_9VIRU</name>
<dbReference type="EMBL" id="BK059105">
    <property type="protein sequence ID" value="DAE30898.1"/>
    <property type="molecule type" value="Genomic_DNA"/>
</dbReference>
<accession>A0A8S5RIF5</accession>